<dbReference type="InterPro" id="IPR051531">
    <property type="entry name" value="N-acetyltransferase"/>
</dbReference>
<protein>
    <submittedName>
        <fullName evidence="2">GNAT family N-acetyltransferase</fullName>
    </submittedName>
</protein>
<dbReference type="PANTHER" id="PTHR43792">
    <property type="entry name" value="GNAT FAMILY, PUTATIVE (AFU_ORTHOLOGUE AFUA_3G00765)-RELATED-RELATED"/>
    <property type="match status" value="1"/>
</dbReference>
<keyword evidence="2" id="KW-0808">Transferase</keyword>
<evidence type="ECO:0000313" key="3">
    <source>
        <dbReference type="Proteomes" id="UP000195305"/>
    </source>
</evidence>
<dbReference type="PROSITE" id="PS51186">
    <property type="entry name" value="GNAT"/>
    <property type="match status" value="1"/>
</dbReference>
<dbReference type="OrthoDB" id="9785602at2"/>
<organism evidence="2 3">
    <name type="scientific">Massilimicrobiota timonensis</name>
    <dbReference type="NCBI Taxonomy" id="1776392"/>
    <lineage>
        <taxon>Bacteria</taxon>
        <taxon>Bacillati</taxon>
        <taxon>Bacillota</taxon>
        <taxon>Erysipelotrichia</taxon>
        <taxon>Erysipelotrichales</taxon>
        <taxon>Erysipelotrichaceae</taxon>
        <taxon>Massilimicrobiota</taxon>
    </lineage>
</organism>
<feature type="domain" description="N-acetyltransferase" evidence="1">
    <location>
        <begin position="14"/>
        <end position="181"/>
    </location>
</feature>
<dbReference type="InterPro" id="IPR000182">
    <property type="entry name" value="GNAT_dom"/>
</dbReference>
<dbReference type="RefSeq" id="WP_087358731.1">
    <property type="nucleotide sequence ID" value="NZ_NFLJ01000028.1"/>
</dbReference>
<dbReference type="SUPFAM" id="SSF55729">
    <property type="entry name" value="Acyl-CoA N-acyltransferases (Nat)"/>
    <property type="match status" value="1"/>
</dbReference>
<name>A0A1Y4SX70_9FIRM</name>
<keyword evidence="3" id="KW-1185">Reference proteome</keyword>
<accession>A0A1Y4SX70</accession>
<dbReference type="GO" id="GO:0016747">
    <property type="term" value="F:acyltransferase activity, transferring groups other than amino-acyl groups"/>
    <property type="evidence" value="ECO:0007669"/>
    <property type="project" value="InterPro"/>
</dbReference>
<reference evidence="2 3" key="1">
    <citation type="journal article" date="2018" name="BMC Genomics">
        <title>Whole genome sequencing and function prediction of 133 gut anaerobes isolated from chicken caecum in pure cultures.</title>
        <authorList>
            <person name="Medvecky M."/>
            <person name="Cejkova D."/>
            <person name="Polansky O."/>
            <person name="Karasova D."/>
            <person name="Kubasova T."/>
            <person name="Cizek A."/>
            <person name="Rychlik I."/>
        </authorList>
    </citation>
    <scope>NUCLEOTIDE SEQUENCE [LARGE SCALE GENOMIC DNA]</scope>
    <source>
        <strain evidence="2 3">An13</strain>
    </source>
</reference>
<dbReference type="EMBL" id="NFLJ01000028">
    <property type="protein sequence ID" value="OUQ33561.1"/>
    <property type="molecule type" value="Genomic_DNA"/>
</dbReference>
<dbReference type="Pfam" id="PF13302">
    <property type="entry name" value="Acetyltransf_3"/>
    <property type="match status" value="1"/>
</dbReference>
<dbReference type="InterPro" id="IPR016181">
    <property type="entry name" value="Acyl_CoA_acyltransferase"/>
</dbReference>
<gene>
    <name evidence="2" type="ORF">B5E75_09660</name>
</gene>
<dbReference type="AlphaFoldDB" id="A0A1Y4SX70"/>
<proteinExistence type="predicted"/>
<dbReference type="Proteomes" id="UP000195305">
    <property type="component" value="Unassembled WGS sequence"/>
</dbReference>
<dbReference type="Gene3D" id="3.40.630.30">
    <property type="match status" value="1"/>
</dbReference>
<evidence type="ECO:0000313" key="2">
    <source>
        <dbReference type="EMBL" id="OUQ33561.1"/>
    </source>
</evidence>
<evidence type="ECO:0000259" key="1">
    <source>
        <dbReference type="PROSITE" id="PS51186"/>
    </source>
</evidence>
<sequence>MLHQGTKRLKSQRFILRPFQKDDAKAMFERWASDEEVTHFLTWKPHQNIQVTQQILDDWIKQYQNLNYYNWAIIIKDYDHLPVGNISVVEVNEKTHLAVIGYCLSRQYWHQGVMSEVLDRVIDFLFNEVGFECIQSHHDPLNPHSGQVMLKCGMTYEGTLRHSDWNNQGIVDACYYSILKDEYKNKG</sequence>
<comment type="caution">
    <text evidence="2">The sequence shown here is derived from an EMBL/GenBank/DDBJ whole genome shotgun (WGS) entry which is preliminary data.</text>
</comment>